<accession>A0AA96GKA2</accession>
<dbReference type="AlphaFoldDB" id="A0AA96GKA2"/>
<dbReference type="PANTHER" id="PTHR43773">
    <property type="entry name" value="MAGNESIUM TRANSPORTER MGTE"/>
    <property type="match status" value="1"/>
</dbReference>
<dbReference type="InterPro" id="IPR006669">
    <property type="entry name" value="MgtE_transporter"/>
</dbReference>
<dbReference type="SUPFAM" id="SSF158791">
    <property type="entry name" value="MgtE N-terminal domain-like"/>
    <property type="match status" value="1"/>
</dbReference>
<keyword evidence="4" id="KW-1185">Reference proteome</keyword>
<keyword evidence="1" id="KW-0129">CBS domain</keyword>
<dbReference type="GO" id="GO:0016020">
    <property type="term" value="C:membrane"/>
    <property type="evidence" value="ECO:0007669"/>
    <property type="project" value="InterPro"/>
</dbReference>
<dbReference type="PROSITE" id="PS51371">
    <property type="entry name" value="CBS"/>
    <property type="match status" value="1"/>
</dbReference>
<dbReference type="InterPro" id="IPR000644">
    <property type="entry name" value="CBS_dom"/>
</dbReference>
<feature type="domain" description="CBS" evidence="2">
    <location>
        <begin position="121"/>
        <end position="182"/>
    </location>
</feature>
<dbReference type="InterPro" id="IPR006668">
    <property type="entry name" value="Mg_transptr_MgtE_intracell_dom"/>
</dbReference>
<dbReference type="Gene3D" id="3.10.580.10">
    <property type="entry name" value="CBS-domain"/>
    <property type="match status" value="1"/>
</dbReference>
<sequence>MELEHRLTLGYLQAHPVEAARHLESLDPHEAASLLETLPGEEIAGVLEHCLPVSTGKIIEELSKDLGANVLGAMNATSAIGVLRQFEEPVRQDILDRLDNPMGATLRRALRYSPNTAGSLADPQVFTLPPDIAVEEAIDRIRTYGQKAMYYVYVIDRDSKLEGVITLRQLLIDRSDHLVGTLMETQITTLSAEANLEEILKHSEWSRFHTLPVVDRWGTFFGALRYRMLRRIEKDVGGKAPLGSVSDSLMQLWEVYSLTGIRLMTDVAETLQERNKIG</sequence>
<dbReference type="Pfam" id="PF00571">
    <property type="entry name" value="CBS"/>
    <property type="match status" value="1"/>
</dbReference>
<protein>
    <submittedName>
        <fullName evidence="3">CBS domain-containing protein</fullName>
    </submittedName>
</protein>
<dbReference type="InterPro" id="IPR046342">
    <property type="entry name" value="CBS_dom_sf"/>
</dbReference>
<dbReference type="InterPro" id="IPR038076">
    <property type="entry name" value="MgtE_N_sf"/>
</dbReference>
<dbReference type="Pfam" id="PF03448">
    <property type="entry name" value="MgtE_N"/>
    <property type="match status" value="1"/>
</dbReference>
<dbReference type="SUPFAM" id="SSF54631">
    <property type="entry name" value="CBS-domain pair"/>
    <property type="match status" value="1"/>
</dbReference>
<dbReference type="Proteomes" id="UP001302494">
    <property type="component" value="Chromosome"/>
</dbReference>
<dbReference type="SMART" id="SM00924">
    <property type="entry name" value="MgtE_N"/>
    <property type="match status" value="1"/>
</dbReference>
<dbReference type="RefSeq" id="WP_312747022.1">
    <property type="nucleotide sequence ID" value="NZ_CP116968.1"/>
</dbReference>
<evidence type="ECO:0000313" key="4">
    <source>
        <dbReference type="Proteomes" id="UP001302494"/>
    </source>
</evidence>
<organism evidence="3 4">
    <name type="scientific">Candidatus Nitrospira neomarina</name>
    <dbReference type="NCBI Taxonomy" id="3020899"/>
    <lineage>
        <taxon>Bacteria</taxon>
        <taxon>Pseudomonadati</taxon>
        <taxon>Nitrospirota</taxon>
        <taxon>Nitrospiria</taxon>
        <taxon>Nitrospirales</taxon>
        <taxon>Nitrospiraceae</taxon>
        <taxon>Nitrospira</taxon>
    </lineage>
</organism>
<evidence type="ECO:0000259" key="2">
    <source>
        <dbReference type="PROSITE" id="PS51371"/>
    </source>
</evidence>
<dbReference type="KEGG" id="nneo:PQG83_03960"/>
<dbReference type="EMBL" id="CP116968">
    <property type="protein sequence ID" value="WNM62917.1"/>
    <property type="molecule type" value="Genomic_DNA"/>
</dbReference>
<evidence type="ECO:0000256" key="1">
    <source>
        <dbReference type="PROSITE-ProRule" id="PRU00703"/>
    </source>
</evidence>
<proteinExistence type="predicted"/>
<dbReference type="Gene3D" id="1.25.60.10">
    <property type="entry name" value="MgtE N-terminal domain-like"/>
    <property type="match status" value="1"/>
</dbReference>
<reference evidence="3 4" key="1">
    <citation type="submission" date="2023-01" db="EMBL/GenBank/DDBJ databases">
        <title>Cultivation and genomic characterization of new, ubiquitous marine nitrite-oxidizing bacteria from the Nitrospirales.</title>
        <authorList>
            <person name="Mueller A.J."/>
            <person name="Daebeler A."/>
            <person name="Herbold C.W."/>
            <person name="Kirkegaard R.H."/>
            <person name="Daims H."/>
        </authorList>
    </citation>
    <scope>NUCLEOTIDE SEQUENCE [LARGE SCALE GENOMIC DNA]</scope>
    <source>
        <strain evidence="3 4">DK</strain>
    </source>
</reference>
<dbReference type="PANTHER" id="PTHR43773:SF1">
    <property type="entry name" value="MAGNESIUM TRANSPORTER MGTE"/>
    <property type="match status" value="1"/>
</dbReference>
<name>A0AA96GKA2_9BACT</name>
<dbReference type="GO" id="GO:0015095">
    <property type="term" value="F:magnesium ion transmembrane transporter activity"/>
    <property type="evidence" value="ECO:0007669"/>
    <property type="project" value="InterPro"/>
</dbReference>
<gene>
    <name evidence="3" type="ORF">PQG83_03960</name>
</gene>
<evidence type="ECO:0000313" key="3">
    <source>
        <dbReference type="EMBL" id="WNM62917.1"/>
    </source>
</evidence>